<gene>
    <name evidence="2" type="ORF">DMC30DRAFT_166262</name>
</gene>
<dbReference type="AlphaFoldDB" id="A0A5C5G932"/>
<feature type="region of interest" description="Disordered" evidence="1">
    <location>
        <begin position="211"/>
        <end position="235"/>
    </location>
</feature>
<name>A0A5C5G932_9BASI</name>
<organism evidence="2 3">
    <name type="scientific">Rhodotorula diobovata</name>
    <dbReference type="NCBI Taxonomy" id="5288"/>
    <lineage>
        <taxon>Eukaryota</taxon>
        <taxon>Fungi</taxon>
        <taxon>Dikarya</taxon>
        <taxon>Basidiomycota</taxon>
        <taxon>Pucciniomycotina</taxon>
        <taxon>Microbotryomycetes</taxon>
        <taxon>Sporidiobolales</taxon>
        <taxon>Sporidiobolaceae</taxon>
        <taxon>Rhodotorula</taxon>
    </lineage>
</organism>
<dbReference type="EMBL" id="SOZI01000003">
    <property type="protein sequence ID" value="TNY24401.1"/>
    <property type="molecule type" value="Genomic_DNA"/>
</dbReference>
<evidence type="ECO:0000256" key="1">
    <source>
        <dbReference type="SAM" id="MobiDB-lite"/>
    </source>
</evidence>
<feature type="compositionally biased region" description="Gly residues" evidence="1">
    <location>
        <begin position="441"/>
        <end position="461"/>
    </location>
</feature>
<comment type="caution">
    <text evidence="2">The sequence shown here is derived from an EMBL/GenBank/DDBJ whole genome shotgun (WGS) entry which is preliminary data.</text>
</comment>
<dbReference type="OrthoDB" id="3357341at2759"/>
<evidence type="ECO:0000313" key="3">
    <source>
        <dbReference type="Proteomes" id="UP000311382"/>
    </source>
</evidence>
<accession>A0A5C5G932</accession>
<sequence>MPLDASFFTLLVRPRAGSPGWIDFLVDRSSSSEADEPAYAAYKDPADDIIVLLDAPTSALLGRTRIAPPAVPNATPDPKVRLVSLEAPAAELRVRNKPGLTWSWETEWEGSKYTWGRDVAGLSGSRGYTLTAPDPSFPVVVFSPRKKGGSVEVLDHNLARVDPPIQDKKGLEIASLLVLCHFIDSLFPLDTSPAASGSPSPAAVTAAASLLRPSPPVPPQVPRPSPQRKKSSLTTLATNEIEVTDASEPAMEAHCERCLRLLEDPALLYLSISTSTPTAVPAVAALAERVKRKRYKVSGEEVRLFVDDDGAAKAHDGSERAGGKGKARQSYIAPPTSLKMFLSRIDMSDLLPNHRRPSTPKPPRPPVRPPINFDEPAPPRSTSPQVPVPRARDHAGAGAGTDADGAKLVRRPAGGPKASGPGGTPPERVAPTDQAAAQGGETPGGGGGGGSGWLAGWLGRG</sequence>
<feature type="compositionally biased region" description="Pro residues" evidence="1">
    <location>
        <begin position="213"/>
        <end position="225"/>
    </location>
</feature>
<feature type="compositionally biased region" description="Pro residues" evidence="1">
    <location>
        <begin position="359"/>
        <end position="369"/>
    </location>
</feature>
<protein>
    <submittedName>
        <fullName evidence="2">Uncharacterized protein</fullName>
    </submittedName>
</protein>
<dbReference type="STRING" id="5288.A0A5C5G932"/>
<reference evidence="2 3" key="1">
    <citation type="submission" date="2019-03" db="EMBL/GenBank/DDBJ databases">
        <title>Rhodosporidium diobovatum UCD-FST 08-225 genome sequencing, assembly, and annotation.</title>
        <authorList>
            <person name="Fakankun I.U."/>
            <person name="Fristensky B."/>
            <person name="Levin D.B."/>
        </authorList>
    </citation>
    <scope>NUCLEOTIDE SEQUENCE [LARGE SCALE GENOMIC DNA]</scope>
    <source>
        <strain evidence="2 3">UCD-FST 08-225</strain>
    </source>
</reference>
<keyword evidence="3" id="KW-1185">Reference proteome</keyword>
<feature type="region of interest" description="Disordered" evidence="1">
    <location>
        <begin position="350"/>
        <end position="461"/>
    </location>
</feature>
<proteinExistence type="predicted"/>
<dbReference type="Proteomes" id="UP000311382">
    <property type="component" value="Unassembled WGS sequence"/>
</dbReference>
<feature type="compositionally biased region" description="Basic and acidic residues" evidence="1">
    <location>
        <begin position="312"/>
        <end position="322"/>
    </location>
</feature>
<feature type="region of interest" description="Disordered" evidence="1">
    <location>
        <begin position="312"/>
        <end position="333"/>
    </location>
</feature>
<evidence type="ECO:0000313" key="2">
    <source>
        <dbReference type="EMBL" id="TNY24401.1"/>
    </source>
</evidence>